<organism evidence="7 8">
    <name type="scientific">Carboxylicivirga sediminis</name>
    <dbReference type="NCBI Taxonomy" id="2006564"/>
    <lineage>
        <taxon>Bacteria</taxon>
        <taxon>Pseudomonadati</taxon>
        <taxon>Bacteroidota</taxon>
        <taxon>Bacteroidia</taxon>
        <taxon>Marinilabiliales</taxon>
        <taxon>Marinilabiliaceae</taxon>
        <taxon>Carboxylicivirga</taxon>
    </lineage>
</organism>
<dbReference type="Proteomes" id="UP000679220">
    <property type="component" value="Unassembled WGS sequence"/>
</dbReference>
<feature type="transmembrane region" description="Helical" evidence="6">
    <location>
        <begin position="261"/>
        <end position="284"/>
    </location>
</feature>
<name>A0A941F645_9BACT</name>
<dbReference type="EMBL" id="JAGTAR010000034">
    <property type="protein sequence ID" value="MBR8537543.1"/>
    <property type="molecule type" value="Genomic_DNA"/>
</dbReference>
<feature type="transmembrane region" description="Helical" evidence="6">
    <location>
        <begin position="37"/>
        <end position="59"/>
    </location>
</feature>
<feature type="transmembrane region" description="Helical" evidence="6">
    <location>
        <begin position="80"/>
        <end position="100"/>
    </location>
</feature>
<feature type="transmembrane region" description="Helical" evidence="6">
    <location>
        <begin position="12"/>
        <end position="31"/>
    </location>
</feature>
<accession>A0A941F645</accession>
<feature type="transmembrane region" description="Helical" evidence="6">
    <location>
        <begin position="347"/>
        <end position="369"/>
    </location>
</feature>
<dbReference type="PANTHER" id="PTHR42893">
    <property type="entry name" value="PROTEIN DETOXIFICATION 44, CHLOROPLASTIC-RELATED"/>
    <property type="match status" value="1"/>
</dbReference>
<keyword evidence="5 6" id="KW-0472">Membrane</keyword>
<evidence type="ECO:0000256" key="4">
    <source>
        <dbReference type="ARBA" id="ARBA00022989"/>
    </source>
</evidence>
<proteinExistence type="inferred from homology"/>
<feature type="transmembrane region" description="Helical" evidence="6">
    <location>
        <begin position="185"/>
        <end position="204"/>
    </location>
</feature>
<dbReference type="CDD" id="cd13136">
    <property type="entry name" value="MATE_DinF_like"/>
    <property type="match status" value="1"/>
</dbReference>
<feature type="transmembrane region" description="Helical" evidence="6">
    <location>
        <begin position="126"/>
        <end position="146"/>
    </location>
</feature>
<evidence type="ECO:0000256" key="3">
    <source>
        <dbReference type="ARBA" id="ARBA00022692"/>
    </source>
</evidence>
<dbReference type="InterPro" id="IPR002528">
    <property type="entry name" value="MATE_fam"/>
</dbReference>
<feature type="transmembrane region" description="Helical" evidence="6">
    <location>
        <begin position="153"/>
        <end position="173"/>
    </location>
</feature>
<evidence type="ECO:0000313" key="7">
    <source>
        <dbReference type="EMBL" id="MBR8537543.1"/>
    </source>
</evidence>
<dbReference type="AlphaFoldDB" id="A0A941F645"/>
<evidence type="ECO:0000313" key="8">
    <source>
        <dbReference type="Proteomes" id="UP000679220"/>
    </source>
</evidence>
<comment type="subcellular location">
    <subcellularLocation>
        <location evidence="1">Membrane</location>
        <topology evidence="1">Multi-pass membrane protein</topology>
    </subcellularLocation>
</comment>
<keyword evidence="8" id="KW-1185">Reference proteome</keyword>
<comment type="similarity">
    <text evidence="2">Belongs to the multi antimicrobial extrusion (MATE) (TC 2.A.66.1) family.</text>
</comment>
<reference evidence="7" key="2">
    <citation type="submission" date="2021-04" db="EMBL/GenBank/DDBJ databases">
        <authorList>
            <person name="Zhang T."/>
            <person name="Zhang Y."/>
            <person name="Lu D."/>
            <person name="Zuo D."/>
            <person name="Du Z."/>
        </authorList>
    </citation>
    <scope>NUCLEOTIDE SEQUENCE</scope>
    <source>
        <strain evidence="7">JR1</strain>
    </source>
</reference>
<feature type="transmembrane region" description="Helical" evidence="6">
    <location>
        <begin position="225"/>
        <end position="249"/>
    </location>
</feature>
<keyword evidence="3 6" id="KW-0812">Transmembrane</keyword>
<reference evidence="7" key="1">
    <citation type="journal article" date="2018" name="Int. J. Syst. Evol. Microbiol.">
        <title>Carboxylicivirga sediminis sp. nov., isolated from coastal sediment.</title>
        <authorList>
            <person name="Wang F.Q."/>
            <person name="Ren L.H."/>
            <person name="Zou R.J."/>
            <person name="Sun Y.Z."/>
            <person name="Liu X.J."/>
            <person name="Jiang F."/>
            <person name="Liu L.J."/>
        </authorList>
    </citation>
    <scope>NUCLEOTIDE SEQUENCE</scope>
    <source>
        <strain evidence="7">JR1</strain>
    </source>
</reference>
<dbReference type="NCBIfam" id="TIGR00797">
    <property type="entry name" value="matE"/>
    <property type="match status" value="1"/>
</dbReference>
<dbReference type="GO" id="GO:0005886">
    <property type="term" value="C:plasma membrane"/>
    <property type="evidence" value="ECO:0007669"/>
    <property type="project" value="TreeGrafter"/>
</dbReference>
<evidence type="ECO:0000256" key="2">
    <source>
        <dbReference type="ARBA" id="ARBA00010199"/>
    </source>
</evidence>
<feature type="transmembrane region" description="Helical" evidence="6">
    <location>
        <begin position="381"/>
        <end position="399"/>
    </location>
</feature>
<evidence type="ECO:0000256" key="5">
    <source>
        <dbReference type="ARBA" id="ARBA00023136"/>
    </source>
</evidence>
<dbReference type="PANTHER" id="PTHR42893:SF46">
    <property type="entry name" value="PROTEIN DETOXIFICATION 44, CHLOROPLASTIC"/>
    <property type="match status" value="1"/>
</dbReference>
<feature type="transmembrane region" description="Helical" evidence="6">
    <location>
        <begin position="305"/>
        <end position="327"/>
    </location>
</feature>
<evidence type="ECO:0000256" key="6">
    <source>
        <dbReference type="SAM" id="Phobius"/>
    </source>
</evidence>
<dbReference type="RefSeq" id="WP_212192568.1">
    <property type="nucleotide sequence ID" value="NZ_JAGTAR010000034.1"/>
</dbReference>
<dbReference type="InterPro" id="IPR044644">
    <property type="entry name" value="DinF-like"/>
</dbReference>
<protein>
    <submittedName>
        <fullName evidence="7">MATE family efflux transporter</fullName>
    </submittedName>
</protein>
<gene>
    <name evidence="7" type="ORF">KDU71_18380</name>
</gene>
<evidence type="ECO:0000256" key="1">
    <source>
        <dbReference type="ARBA" id="ARBA00004141"/>
    </source>
</evidence>
<dbReference type="GO" id="GO:0015297">
    <property type="term" value="F:antiporter activity"/>
    <property type="evidence" value="ECO:0007669"/>
    <property type="project" value="InterPro"/>
</dbReference>
<keyword evidence="4 6" id="KW-1133">Transmembrane helix</keyword>
<dbReference type="GO" id="GO:0042910">
    <property type="term" value="F:xenobiotic transmembrane transporter activity"/>
    <property type="evidence" value="ECO:0007669"/>
    <property type="project" value="InterPro"/>
</dbReference>
<comment type="caution">
    <text evidence="7">The sequence shown here is derived from an EMBL/GenBank/DDBJ whole genome shotgun (WGS) entry which is preliminary data.</text>
</comment>
<dbReference type="Pfam" id="PF01554">
    <property type="entry name" value="MatE"/>
    <property type="match status" value="2"/>
</dbReference>
<sequence length="431" mass="48210">MNKDILKLAIPNILTNLTVPLLGMVDMHLMGYQDSSVFMGAVALGGVIFNFVYWGFAFLRMSLSGMAAQAFGRNNQQEMAMMLFRGLLLAFSAGLLLLLLQKGVVGISLKILEGSDEVKQLASDYFYVRIWAAPLAISLMVINGWFLGMQNAIYPMIISITINVVNIASSFFFVKVLNMKVEGVALGSVVANVVGFMLSIILFLKKYTYILKEFDWYELIDKKGMFGFLNVSGDIFLRTLCIIIVFTFFTSKSAGNGDLILAANSALLQFLFLFSYFLDGFAYAAEALVGKFTGGRSITEVKRAVRYLFGWGFAFAFIFLMLYALGGQYLLLLFTNQQEVISTASDYLPWLMLLPLTGFSSFIWDGIYIGATASRLMRNTMLLATVMFFLLFTLLKGSIGNHALWLSMNAFMLSRGLFQTLFYKHLSVFRQ</sequence>